<keyword evidence="4 7" id="KW-0812">Transmembrane</keyword>
<keyword evidence="5 7" id="KW-1133">Transmembrane helix</keyword>
<gene>
    <name evidence="9" type="ORF">MIPYR_20334</name>
</gene>
<reference evidence="9" key="1">
    <citation type="submission" date="2016-03" db="EMBL/GenBank/DDBJ databases">
        <authorList>
            <person name="Ploux O."/>
        </authorList>
    </citation>
    <scope>NUCLEOTIDE SEQUENCE</scope>
    <source>
        <strain evidence="9">UC1</strain>
    </source>
</reference>
<feature type="transmembrane region" description="Helical" evidence="7">
    <location>
        <begin position="219"/>
        <end position="239"/>
    </location>
</feature>
<evidence type="ECO:0000256" key="2">
    <source>
        <dbReference type="ARBA" id="ARBA00022448"/>
    </source>
</evidence>
<dbReference type="SUPFAM" id="SSF161098">
    <property type="entry name" value="MetI-like"/>
    <property type="match status" value="1"/>
</dbReference>
<dbReference type="PANTHER" id="PTHR30151">
    <property type="entry name" value="ALKANE SULFONATE ABC TRANSPORTER-RELATED, MEMBRANE SUBUNIT"/>
    <property type="match status" value="1"/>
</dbReference>
<dbReference type="EMBL" id="FLQR01000006">
    <property type="protein sequence ID" value="SBS71983.1"/>
    <property type="molecule type" value="Genomic_DNA"/>
</dbReference>
<protein>
    <submittedName>
        <fullName evidence="9">Putative ABC transporter</fullName>
    </submittedName>
</protein>
<dbReference type="RefSeq" id="WP_295575103.1">
    <property type="nucleotide sequence ID" value="NZ_FLQR01000006.1"/>
</dbReference>
<dbReference type="PROSITE" id="PS50928">
    <property type="entry name" value="ABC_TM1"/>
    <property type="match status" value="1"/>
</dbReference>
<feature type="transmembrane region" description="Helical" evidence="7">
    <location>
        <begin position="105"/>
        <end position="127"/>
    </location>
</feature>
<evidence type="ECO:0000256" key="6">
    <source>
        <dbReference type="ARBA" id="ARBA00023136"/>
    </source>
</evidence>
<keyword evidence="6 7" id="KW-0472">Membrane</keyword>
<dbReference type="Gene3D" id="1.10.3720.10">
    <property type="entry name" value="MetI-like"/>
    <property type="match status" value="1"/>
</dbReference>
<dbReference type="CDD" id="cd06261">
    <property type="entry name" value="TM_PBP2"/>
    <property type="match status" value="1"/>
</dbReference>
<organism evidence="9">
    <name type="scientific">uncultured Microbacterium sp</name>
    <dbReference type="NCBI Taxonomy" id="191216"/>
    <lineage>
        <taxon>Bacteria</taxon>
        <taxon>Bacillati</taxon>
        <taxon>Actinomycetota</taxon>
        <taxon>Actinomycetes</taxon>
        <taxon>Micrococcales</taxon>
        <taxon>Microbacteriaceae</taxon>
        <taxon>Microbacterium</taxon>
        <taxon>environmental samples</taxon>
    </lineage>
</organism>
<keyword evidence="3" id="KW-1003">Cell membrane</keyword>
<sequence>MNAVKTALFLVGLPLILIAVWWIATLGNTNYLVPTPGGLLSAFVDTWFGDRFWRDVLPSVGRLLVGIAGSVILGVGLGILIGSFRTLRQVLEPLLEFFRAIPPPVLVPVLALILGISDQMKIAVIIFGSMWPVLLNTIEGVRATDEVQRDTARSYRLTKAHRLQFLTLPAAAPQIMTGVRQSLSIALILMVISEMTYSSSGLGFTIIQFQRNFAIPQMWSGILVLGLIGLALSLVFQLVERRVLAWYHGLREVQRA</sequence>
<evidence type="ECO:0000313" key="9">
    <source>
        <dbReference type="EMBL" id="SBS71983.1"/>
    </source>
</evidence>
<dbReference type="Pfam" id="PF00528">
    <property type="entry name" value="BPD_transp_1"/>
    <property type="match status" value="1"/>
</dbReference>
<dbReference type="InterPro" id="IPR000515">
    <property type="entry name" value="MetI-like"/>
</dbReference>
<evidence type="ECO:0000256" key="5">
    <source>
        <dbReference type="ARBA" id="ARBA00022989"/>
    </source>
</evidence>
<dbReference type="InterPro" id="IPR035906">
    <property type="entry name" value="MetI-like_sf"/>
</dbReference>
<dbReference type="PANTHER" id="PTHR30151:SF0">
    <property type="entry name" value="ABC TRANSPORTER PERMEASE PROTEIN MJ0413-RELATED"/>
    <property type="match status" value="1"/>
</dbReference>
<dbReference type="AlphaFoldDB" id="A0A1Y5NZY5"/>
<proteinExistence type="inferred from homology"/>
<name>A0A1Y5NZY5_9MICO</name>
<feature type="domain" description="ABC transmembrane type-1" evidence="8">
    <location>
        <begin position="56"/>
        <end position="240"/>
    </location>
</feature>
<comment type="subcellular location">
    <subcellularLocation>
        <location evidence="1 7">Cell membrane</location>
        <topology evidence="1 7">Multi-pass membrane protein</topology>
    </subcellularLocation>
</comment>
<dbReference type="GO" id="GO:0005886">
    <property type="term" value="C:plasma membrane"/>
    <property type="evidence" value="ECO:0007669"/>
    <property type="project" value="UniProtKB-SubCell"/>
</dbReference>
<evidence type="ECO:0000259" key="8">
    <source>
        <dbReference type="PROSITE" id="PS50928"/>
    </source>
</evidence>
<dbReference type="GO" id="GO:0055085">
    <property type="term" value="P:transmembrane transport"/>
    <property type="evidence" value="ECO:0007669"/>
    <property type="project" value="InterPro"/>
</dbReference>
<evidence type="ECO:0000256" key="7">
    <source>
        <dbReference type="RuleBase" id="RU363032"/>
    </source>
</evidence>
<accession>A0A1Y5NZY5</accession>
<feature type="transmembrane region" description="Helical" evidence="7">
    <location>
        <begin position="183"/>
        <end position="207"/>
    </location>
</feature>
<evidence type="ECO:0000256" key="4">
    <source>
        <dbReference type="ARBA" id="ARBA00022692"/>
    </source>
</evidence>
<feature type="transmembrane region" description="Helical" evidence="7">
    <location>
        <begin position="7"/>
        <end position="24"/>
    </location>
</feature>
<keyword evidence="2 7" id="KW-0813">Transport</keyword>
<evidence type="ECO:0000256" key="1">
    <source>
        <dbReference type="ARBA" id="ARBA00004651"/>
    </source>
</evidence>
<comment type="similarity">
    <text evidence="7">Belongs to the binding-protein-dependent transport system permease family.</text>
</comment>
<evidence type="ECO:0000256" key="3">
    <source>
        <dbReference type="ARBA" id="ARBA00022475"/>
    </source>
</evidence>
<feature type="transmembrane region" description="Helical" evidence="7">
    <location>
        <begin position="63"/>
        <end position="84"/>
    </location>
</feature>